<feature type="region of interest" description="Disordered" evidence="1">
    <location>
        <begin position="359"/>
        <end position="423"/>
    </location>
</feature>
<feature type="region of interest" description="Disordered" evidence="1">
    <location>
        <begin position="276"/>
        <end position="312"/>
    </location>
</feature>
<organism evidence="2 3">
    <name type="scientific">Polytolypa hystricis (strain UAMH7299)</name>
    <dbReference type="NCBI Taxonomy" id="1447883"/>
    <lineage>
        <taxon>Eukaryota</taxon>
        <taxon>Fungi</taxon>
        <taxon>Dikarya</taxon>
        <taxon>Ascomycota</taxon>
        <taxon>Pezizomycotina</taxon>
        <taxon>Eurotiomycetes</taxon>
        <taxon>Eurotiomycetidae</taxon>
        <taxon>Onygenales</taxon>
        <taxon>Onygenales incertae sedis</taxon>
        <taxon>Polytolypa</taxon>
    </lineage>
</organism>
<gene>
    <name evidence="2" type="ORF">AJ80_08570</name>
</gene>
<dbReference type="AlphaFoldDB" id="A0A2B7X611"/>
<proteinExistence type="predicted"/>
<accession>A0A2B7X611</accession>
<dbReference type="Proteomes" id="UP000224634">
    <property type="component" value="Unassembled WGS sequence"/>
</dbReference>
<evidence type="ECO:0000313" key="3">
    <source>
        <dbReference type="Proteomes" id="UP000224634"/>
    </source>
</evidence>
<protein>
    <submittedName>
        <fullName evidence="2">Uncharacterized protein</fullName>
    </submittedName>
</protein>
<dbReference type="EMBL" id="PDNA01000203">
    <property type="protein sequence ID" value="PGH04108.1"/>
    <property type="molecule type" value="Genomic_DNA"/>
</dbReference>
<sequence length="635" mass="71586">MSFGWSPSDIIKLIEICHFVVVNCRKGPTSAIQHVSALRDEILEFESLLRQFHHVLAGSGDIPCLELQGIEMTLKECRNVLLKYTKLGAPSPTGRTLASSGSREFLKKSQHAVKVGGEIARHMAFGEREIATLQDRVMHHKQSLTLYLTVIERQRTARIERLVQEMHAEAISKPQVYPLNRTSSIPLALDTYPASSSDRYQAILAAVEKQREFAMLERSKAVGGSEDEEWEGICDQLDLFYRRVLNSIERKANSSLQHGSGGWSSQVELNRALLTNNKVDCPPPRPKRTFTADSGFESMSPLAPVREENSDPYELERCSSPVTESTASTSVPSVFSFKLRTGSTWSTTESIDPLTVDTRIPSLKRPPYPVVHAEPDTPQILPEYYSPTTPTPTQQEPPTPTFPRRGTSSSDGSIPGSPSWRPLPMKGRVKILWNDNPSPISCTLEGGYRSDGRMHAIKAVDRKNSKRQLPVLKLSSSEKRPIPQIEPPGERDNVGRTFFVKSPTTKGGEEGVQYLFYDPDDHLEFQSLVYGQRLVLAVIVQKIASFRGRESDRQYLRIWEPPDKKTSRCLLYYATARSHPRYIELRDKQIVPDGTKDCGEKILKLKLRTEMEYLKITFLSQNDLHMFRSALFTKG</sequence>
<dbReference type="OrthoDB" id="4172108at2759"/>
<comment type="caution">
    <text evidence="2">The sequence shown here is derived from an EMBL/GenBank/DDBJ whole genome shotgun (WGS) entry which is preliminary data.</text>
</comment>
<keyword evidence="3" id="KW-1185">Reference proteome</keyword>
<name>A0A2B7X611_POLH7</name>
<feature type="compositionally biased region" description="Low complexity" evidence="1">
    <location>
        <begin position="408"/>
        <end position="419"/>
    </location>
</feature>
<feature type="region of interest" description="Disordered" evidence="1">
    <location>
        <begin position="477"/>
        <end position="496"/>
    </location>
</feature>
<reference evidence="2 3" key="1">
    <citation type="submission" date="2017-10" db="EMBL/GenBank/DDBJ databases">
        <title>Comparative genomics in systemic dimorphic fungi from Ajellomycetaceae.</title>
        <authorList>
            <person name="Munoz J.F."/>
            <person name="Mcewen J.G."/>
            <person name="Clay O.K."/>
            <person name="Cuomo C.A."/>
        </authorList>
    </citation>
    <scope>NUCLEOTIDE SEQUENCE [LARGE SCALE GENOMIC DNA]</scope>
    <source>
        <strain evidence="2 3">UAMH7299</strain>
    </source>
</reference>
<evidence type="ECO:0000256" key="1">
    <source>
        <dbReference type="SAM" id="MobiDB-lite"/>
    </source>
</evidence>
<evidence type="ECO:0000313" key="2">
    <source>
        <dbReference type="EMBL" id="PGH04108.1"/>
    </source>
</evidence>